<dbReference type="SUPFAM" id="SSF50978">
    <property type="entry name" value="WD40 repeat-like"/>
    <property type="match status" value="1"/>
</dbReference>
<sequence>MSNKAATGSVADDGHSQASATAQPGADVLGSGALEVVAEEAHDTFDEDEFEEEGGEFEEEGEEFPASDDLEEPHHTLHENAVDGFPASDDAEGEPGMQNIVGVPAGFGQYDEEYDDDELVESDDLEMDDDDPWGVPSESDIDYEYDEDLVLEDDMLEQVAGSSDSSDDRHHPDQHHPDHIAAAGPSRPATEQSNFLQIGSHQSFPCCTEANHHQTSDAVAISEAPFPSQPGSQQLVTTGRRCLQVYELMPATSPSLTAGQPPKEANISGQSRLEGDAEPAAAALDSSAAASASFQLRAEAINLPFQPYTLACTPDGRFIATGGSRGLMAVYRTSAAPADQPQLEQIMLLQPSIDPHDTEPPAEEFPSFINCLRFGQVAAKQRLLAATQSGNILLFDVPDPNAPTLACRDFMATTLCTFRTGSRLQAHLLKVHQVSATRSFVDRQQQLQTLAWGQPEQYKPWCPLNCAEASPDGTMVAAVGDFPRVMLIAASEGFVVGTCQRPGHGFIHFPRLHSTTVLGEHGSQYCVWHPDSVQLAVSSDTLRAIFLMDALQHTTLMWFEDLRRPCMALAFPTAPSLAQSPILVFAENARNIYIADADRRGARRPVQKLELPATTSAQAQDLMFHIKSSSRRVTGLAVSPQGQLVIAMPDKVIIKQLLQDWSPSSLQRQFPPCFCTAAHTLLLIASRHGCKHARAGDQTGLWSLPVAVVQQIIEFAAFPLGSWMDFRPSRPAQFFGKGLSAPLG</sequence>
<keyword evidence="3" id="KW-1185">Reference proteome</keyword>
<protein>
    <recommendedName>
        <fullName evidence="4">Minichromosome loss protein Mcl1 middle region domain-containing protein</fullName>
    </recommendedName>
</protein>
<feature type="compositionally biased region" description="Basic and acidic residues" evidence="1">
    <location>
        <begin position="72"/>
        <end position="81"/>
    </location>
</feature>
<accession>A0AAW1RVV4</accession>
<evidence type="ECO:0000256" key="1">
    <source>
        <dbReference type="SAM" id="MobiDB-lite"/>
    </source>
</evidence>
<dbReference type="InterPro" id="IPR015943">
    <property type="entry name" value="WD40/YVTN_repeat-like_dom_sf"/>
</dbReference>
<comment type="caution">
    <text evidence="2">The sequence shown here is derived from an EMBL/GenBank/DDBJ whole genome shotgun (WGS) entry which is preliminary data.</text>
</comment>
<organism evidence="2 3">
    <name type="scientific">Apatococcus lobatus</name>
    <dbReference type="NCBI Taxonomy" id="904363"/>
    <lineage>
        <taxon>Eukaryota</taxon>
        <taxon>Viridiplantae</taxon>
        <taxon>Chlorophyta</taxon>
        <taxon>core chlorophytes</taxon>
        <taxon>Trebouxiophyceae</taxon>
        <taxon>Chlorellales</taxon>
        <taxon>Chlorellaceae</taxon>
        <taxon>Apatococcus</taxon>
    </lineage>
</organism>
<feature type="compositionally biased region" description="Acidic residues" evidence="1">
    <location>
        <begin position="45"/>
        <end position="71"/>
    </location>
</feature>
<evidence type="ECO:0008006" key="4">
    <source>
        <dbReference type="Google" id="ProtNLM"/>
    </source>
</evidence>
<dbReference type="Proteomes" id="UP001438707">
    <property type="component" value="Unassembled WGS sequence"/>
</dbReference>
<dbReference type="AlphaFoldDB" id="A0AAW1RVV4"/>
<feature type="region of interest" description="Disordered" evidence="1">
    <location>
        <begin position="158"/>
        <end position="193"/>
    </location>
</feature>
<feature type="region of interest" description="Disordered" evidence="1">
    <location>
        <begin position="1"/>
        <end position="140"/>
    </location>
</feature>
<evidence type="ECO:0000313" key="2">
    <source>
        <dbReference type="EMBL" id="KAK9837927.1"/>
    </source>
</evidence>
<gene>
    <name evidence="2" type="ORF">WJX74_007944</name>
</gene>
<reference evidence="2 3" key="1">
    <citation type="journal article" date="2024" name="Nat. Commun.">
        <title>Phylogenomics reveals the evolutionary origins of lichenization in chlorophyte algae.</title>
        <authorList>
            <person name="Puginier C."/>
            <person name="Libourel C."/>
            <person name="Otte J."/>
            <person name="Skaloud P."/>
            <person name="Haon M."/>
            <person name="Grisel S."/>
            <person name="Petersen M."/>
            <person name="Berrin J.G."/>
            <person name="Delaux P.M."/>
            <person name="Dal Grande F."/>
            <person name="Keller J."/>
        </authorList>
    </citation>
    <scope>NUCLEOTIDE SEQUENCE [LARGE SCALE GENOMIC DNA]</scope>
    <source>
        <strain evidence="2 3">SAG 2145</strain>
    </source>
</reference>
<dbReference type="EMBL" id="JALJOS010000006">
    <property type="protein sequence ID" value="KAK9837927.1"/>
    <property type="molecule type" value="Genomic_DNA"/>
</dbReference>
<dbReference type="InterPro" id="IPR036322">
    <property type="entry name" value="WD40_repeat_dom_sf"/>
</dbReference>
<feature type="compositionally biased region" description="Acidic residues" evidence="1">
    <location>
        <begin position="110"/>
        <end position="132"/>
    </location>
</feature>
<name>A0AAW1RVV4_9CHLO</name>
<evidence type="ECO:0000313" key="3">
    <source>
        <dbReference type="Proteomes" id="UP001438707"/>
    </source>
</evidence>
<dbReference type="Gene3D" id="2.130.10.10">
    <property type="entry name" value="YVTN repeat-like/Quinoprotein amine dehydrogenase"/>
    <property type="match status" value="1"/>
</dbReference>
<proteinExistence type="predicted"/>
<feature type="compositionally biased region" description="Basic and acidic residues" evidence="1">
    <location>
        <begin position="166"/>
        <end position="179"/>
    </location>
</feature>